<dbReference type="Pfam" id="PF03837">
    <property type="entry name" value="RecT"/>
    <property type="match status" value="2"/>
</dbReference>
<dbReference type="RefSeq" id="WP_228085667.1">
    <property type="nucleotide sequence ID" value="NZ_JACVHL010000002.1"/>
</dbReference>
<protein>
    <submittedName>
        <fullName evidence="1">Recombinase RecT</fullName>
    </submittedName>
</protein>
<name>A0A9Q3U7Z1_VIBPH</name>
<proteinExistence type="predicted"/>
<accession>A0A9Q3U7Z1</accession>
<dbReference type="Proteomes" id="UP000726777">
    <property type="component" value="Unassembled WGS sequence"/>
</dbReference>
<sequence length="465" mass="52810">MSVQSTQSQASTELEIWKAFFPATEVYIRTVLDCARYWVDENVGLRELFFFMSVATADSLRAEKGINDPRAPLNADLNSVRESLYALANIQGTFDPFLPTAYYKVRFDTKSGRYLMKICLNYKGRVHLAKLNGLVKCVTPALVCKKDKFTYNGKRMAPDHTYPQLAPLSERGDVIGAYCVATRPDGEVIVTFVNQNELEQLKSMAESQEFHQQWPAKMLMKSAINQAEREWYTKEMAPVNIEHEPLLRLRGTKALIEPFMELLNEQGKAMDKFAKIVAYAMTFFPDTHSAREEGENLLMMLASNSAMQKCKSFSIARALLVASKYRVSLSKTKEQTYTTILKSGVHTLEIDLMYQGMRDIAFSGITNTSREKVTKLQAELIYSKDRVLFDPSTNIPHVMEQDLQDRGDLLGGFVVITRSEEQEVIFVSAETMAKVADCSKGNVKSTWPKQYARKTLLRQTFSSWL</sequence>
<gene>
    <name evidence="1" type="ORF">IB292_02975</name>
</gene>
<dbReference type="InterPro" id="IPR018330">
    <property type="entry name" value="RecT_fam"/>
</dbReference>
<comment type="caution">
    <text evidence="1">The sequence shown here is derived from an EMBL/GenBank/DDBJ whole genome shotgun (WGS) entry which is preliminary data.</text>
</comment>
<dbReference type="GO" id="GO:0006259">
    <property type="term" value="P:DNA metabolic process"/>
    <property type="evidence" value="ECO:0007669"/>
    <property type="project" value="InterPro"/>
</dbReference>
<organism evidence="1 2">
    <name type="scientific">Vibrio parahaemolyticus</name>
    <dbReference type="NCBI Taxonomy" id="670"/>
    <lineage>
        <taxon>Bacteria</taxon>
        <taxon>Pseudomonadati</taxon>
        <taxon>Pseudomonadota</taxon>
        <taxon>Gammaproteobacteria</taxon>
        <taxon>Vibrionales</taxon>
        <taxon>Vibrionaceae</taxon>
        <taxon>Vibrio</taxon>
    </lineage>
</organism>
<evidence type="ECO:0000313" key="2">
    <source>
        <dbReference type="Proteomes" id="UP000726777"/>
    </source>
</evidence>
<reference evidence="1" key="1">
    <citation type="submission" date="2020-09" db="EMBL/GenBank/DDBJ databases">
        <title>Genome sequence of Vibrio parahaemolyticus isolates.</title>
        <authorList>
            <person name="Hammerl J.A."/>
            <person name="Strauch E."/>
        </authorList>
    </citation>
    <scope>NUCLEOTIDE SEQUENCE</scope>
    <source>
        <strain evidence="1">17-VB00146</strain>
    </source>
</reference>
<evidence type="ECO:0000313" key="1">
    <source>
        <dbReference type="EMBL" id="MCC3803994.1"/>
    </source>
</evidence>
<dbReference type="GO" id="GO:0003677">
    <property type="term" value="F:DNA binding"/>
    <property type="evidence" value="ECO:0007669"/>
    <property type="project" value="InterPro"/>
</dbReference>
<dbReference type="EMBL" id="JACVHL010000002">
    <property type="protein sequence ID" value="MCC3803994.1"/>
    <property type="molecule type" value="Genomic_DNA"/>
</dbReference>
<dbReference type="AlphaFoldDB" id="A0A9Q3U7Z1"/>